<dbReference type="AlphaFoldDB" id="A0AA40AHW5"/>
<name>A0AA40AHW5_9PEZI</name>
<keyword evidence="2" id="KW-1185">Reference proteome</keyword>
<evidence type="ECO:0000313" key="2">
    <source>
        <dbReference type="Proteomes" id="UP001172102"/>
    </source>
</evidence>
<sequence>MAADGIVVALFIPADSRVVQGYDSEVAKTYKESRPICLIDARLTTPNGKLEVQIIVPREVARELGIFGERGQEDDDNQSVWRFENTIIEGITHESPALFRFMFVTSDNRMVAKATTWAGEEDELDMLRRGPQPGDHLIPNRIVPGWPQALVGSFGADGNTS</sequence>
<dbReference type="EMBL" id="JAUKUA010000004">
    <property type="protein sequence ID" value="KAK0716112.1"/>
    <property type="molecule type" value="Genomic_DNA"/>
</dbReference>
<organism evidence="1 2">
    <name type="scientific">Lasiosphaeris hirsuta</name>
    <dbReference type="NCBI Taxonomy" id="260670"/>
    <lineage>
        <taxon>Eukaryota</taxon>
        <taxon>Fungi</taxon>
        <taxon>Dikarya</taxon>
        <taxon>Ascomycota</taxon>
        <taxon>Pezizomycotina</taxon>
        <taxon>Sordariomycetes</taxon>
        <taxon>Sordariomycetidae</taxon>
        <taxon>Sordariales</taxon>
        <taxon>Lasiosphaeriaceae</taxon>
        <taxon>Lasiosphaeris</taxon>
    </lineage>
</organism>
<comment type="caution">
    <text evidence="1">The sequence shown here is derived from an EMBL/GenBank/DDBJ whole genome shotgun (WGS) entry which is preliminary data.</text>
</comment>
<dbReference type="Proteomes" id="UP001172102">
    <property type="component" value="Unassembled WGS sequence"/>
</dbReference>
<proteinExistence type="predicted"/>
<reference evidence="1" key="1">
    <citation type="submission" date="2023-06" db="EMBL/GenBank/DDBJ databases">
        <title>Genome-scale phylogeny and comparative genomics of the fungal order Sordariales.</title>
        <authorList>
            <consortium name="Lawrence Berkeley National Laboratory"/>
            <person name="Hensen N."/>
            <person name="Bonometti L."/>
            <person name="Westerberg I."/>
            <person name="Brannstrom I.O."/>
            <person name="Guillou S."/>
            <person name="Cros-Aarteil S."/>
            <person name="Calhoun S."/>
            <person name="Haridas S."/>
            <person name="Kuo A."/>
            <person name="Mondo S."/>
            <person name="Pangilinan J."/>
            <person name="Riley R."/>
            <person name="Labutti K."/>
            <person name="Andreopoulos B."/>
            <person name="Lipzen A."/>
            <person name="Chen C."/>
            <person name="Yanf M."/>
            <person name="Daum C."/>
            <person name="Ng V."/>
            <person name="Clum A."/>
            <person name="Steindorff A."/>
            <person name="Ohm R."/>
            <person name="Martin F."/>
            <person name="Silar P."/>
            <person name="Natvig D."/>
            <person name="Lalanne C."/>
            <person name="Gautier V."/>
            <person name="Ament-Velasquez S.L."/>
            <person name="Kruys A."/>
            <person name="Hutchinson M.I."/>
            <person name="Powell A.J."/>
            <person name="Barry K."/>
            <person name="Miller A.N."/>
            <person name="Grigoriev I.V."/>
            <person name="Debuchy R."/>
            <person name="Gladieux P."/>
            <person name="Thoren M.H."/>
            <person name="Johannesson H."/>
        </authorList>
    </citation>
    <scope>NUCLEOTIDE SEQUENCE</scope>
    <source>
        <strain evidence="1">SMH4607-1</strain>
    </source>
</reference>
<protein>
    <submittedName>
        <fullName evidence="1">Uncharacterized protein</fullName>
    </submittedName>
</protein>
<accession>A0AA40AHW5</accession>
<evidence type="ECO:0000313" key="1">
    <source>
        <dbReference type="EMBL" id="KAK0716112.1"/>
    </source>
</evidence>
<gene>
    <name evidence="1" type="ORF">B0H67DRAFT_645776</name>
</gene>